<protein>
    <submittedName>
        <fullName evidence="2">Uncharacterized protein</fullName>
    </submittedName>
</protein>
<dbReference type="SMART" id="SM00248">
    <property type="entry name" value="ANK"/>
    <property type="match status" value="5"/>
</dbReference>
<dbReference type="PANTHER" id="PTHR46586:SF3">
    <property type="entry name" value="ANKYRIN REPEAT-CONTAINING PROTEIN"/>
    <property type="match status" value="1"/>
</dbReference>
<feature type="region of interest" description="Disordered" evidence="1">
    <location>
        <begin position="1"/>
        <end position="26"/>
    </location>
</feature>
<keyword evidence="3" id="KW-1185">Reference proteome</keyword>
<dbReference type="EMBL" id="BLLK01000046">
    <property type="protein sequence ID" value="GFH53307.1"/>
    <property type="molecule type" value="Genomic_DNA"/>
</dbReference>
<dbReference type="InterPro" id="IPR002110">
    <property type="entry name" value="Ankyrin_rpt"/>
</dbReference>
<dbReference type="AlphaFoldDB" id="A0AAD3CW49"/>
<evidence type="ECO:0000256" key="1">
    <source>
        <dbReference type="SAM" id="MobiDB-lite"/>
    </source>
</evidence>
<reference evidence="2 3" key="1">
    <citation type="journal article" date="2021" name="Sci. Rep.">
        <title>The genome of the diatom Chaetoceros tenuissimus carries an ancient integrated fragment of an extant virus.</title>
        <authorList>
            <person name="Hongo Y."/>
            <person name="Kimura K."/>
            <person name="Takaki Y."/>
            <person name="Yoshida Y."/>
            <person name="Baba S."/>
            <person name="Kobayashi G."/>
            <person name="Nagasaki K."/>
            <person name="Hano T."/>
            <person name="Tomaru Y."/>
        </authorList>
    </citation>
    <scope>NUCLEOTIDE SEQUENCE [LARGE SCALE GENOMIC DNA]</scope>
    <source>
        <strain evidence="2 3">NIES-3715</strain>
    </source>
</reference>
<gene>
    <name evidence="2" type="ORF">CTEN210_09783</name>
</gene>
<organism evidence="2 3">
    <name type="scientific">Chaetoceros tenuissimus</name>
    <dbReference type="NCBI Taxonomy" id="426638"/>
    <lineage>
        <taxon>Eukaryota</taxon>
        <taxon>Sar</taxon>
        <taxon>Stramenopiles</taxon>
        <taxon>Ochrophyta</taxon>
        <taxon>Bacillariophyta</taxon>
        <taxon>Coscinodiscophyceae</taxon>
        <taxon>Chaetocerotophycidae</taxon>
        <taxon>Chaetocerotales</taxon>
        <taxon>Chaetocerotaceae</taxon>
        <taxon>Chaetoceros</taxon>
    </lineage>
</organism>
<dbReference type="PANTHER" id="PTHR46586">
    <property type="entry name" value="ANKYRIN REPEAT-CONTAINING PROTEIN"/>
    <property type="match status" value="1"/>
</dbReference>
<sequence>MITQARKRMRLEDRSSSSEGKLLEPSATMNDLPSEVMKNIFSFVGKGNYCFVAPVSKDFCYNYLTMDVIEDKFAHKMDCQLAIGKNKITTAEAASTSFELAEYCFFNAPEDFKRQVVKKAVETGRKDIVEIGEAMGIEISESMSPEIIRNNLVKIARRGDLEMIKLLQEKGVDIASNKLYIMNAAANKGQLGILKWLRKNNLCSSSDNQSLIVRIAARSGRLSIIKWAKEVAGFNLHIGLINDAAASGNLDLIKYLRSKEISWKDNTFCFAVLSGNIAMLQYLIDNECPHDEPRICSNAVVDDDREKALEVLQWLHEHNVPWDEETCNTSARKGNLKALEYARLNGCQWNETCLEQAVRHRNVEVIEYCLQNGCPIGTRAICKFATTHNQDHDQAFQILKLLRKFSVPWSTETCTFAACNGHFEALKWAVSEGCNWDRQKCANYAAEHGDIEVLKWMKIHGCQWDLETIEGAARKGNLETLKFLRSQGCPCNESTFLEAIESRNFDIVEYCVENVFPFDDRLYEDIIRYFRYPIPIMKLLRSSDYPWHPSACFRAADYNNLRLLRWLRFSGCAWDECVCNIAVINDNLDILRYAHESGCPWTKETYAFCFGNGGLDDEYIEIPTKTDIVRSEEIFQYIEDNNCPKPGPHDWNII</sequence>
<dbReference type="InterPro" id="IPR036770">
    <property type="entry name" value="Ankyrin_rpt-contain_sf"/>
</dbReference>
<proteinExistence type="predicted"/>
<evidence type="ECO:0000313" key="3">
    <source>
        <dbReference type="Proteomes" id="UP001054902"/>
    </source>
</evidence>
<name>A0AAD3CW49_9STRA</name>
<dbReference type="InterPro" id="IPR052050">
    <property type="entry name" value="SecEffector_AnkRepeat"/>
</dbReference>
<dbReference type="SUPFAM" id="SSF48403">
    <property type="entry name" value="Ankyrin repeat"/>
    <property type="match status" value="1"/>
</dbReference>
<dbReference type="Proteomes" id="UP001054902">
    <property type="component" value="Unassembled WGS sequence"/>
</dbReference>
<evidence type="ECO:0000313" key="2">
    <source>
        <dbReference type="EMBL" id="GFH53307.1"/>
    </source>
</evidence>
<dbReference type="Gene3D" id="1.25.40.20">
    <property type="entry name" value="Ankyrin repeat-containing domain"/>
    <property type="match status" value="2"/>
</dbReference>
<accession>A0AAD3CW49</accession>
<comment type="caution">
    <text evidence="2">The sequence shown here is derived from an EMBL/GenBank/DDBJ whole genome shotgun (WGS) entry which is preliminary data.</text>
</comment>